<protein>
    <submittedName>
        <fullName evidence="3">Uncharacterized protein</fullName>
    </submittedName>
</protein>
<gene>
    <name evidence="3" type="ORF">NS220_13075</name>
</gene>
<feature type="transmembrane region" description="Helical" evidence="2">
    <location>
        <begin position="86"/>
        <end position="107"/>
    </location>
</feature>
<reference evidence="3 4" key="1">
    <citation type="journal article" date="2016" name="Front. Microbiol.">
        <title>Genomic Resource of Rice Seed Associated Bacteria.</title>
        <authorList>
            <person name="Midha S."/>
            <person name="Bansal K."/>
            <person name="Sharma S."/>
            <person name="Kumar N."/>
            <person name="Patil P.P."/>
            <person name="Chaudhry V."/>
            <person name="Patil P.B."/>
        </authorList>
    </citation>
    <scope>NUCLEOTIDE SEQUENCE [LARGE SCALE GENOMIC DNA]</scope>
    <source>
        <strain evidence="3 4">NS220</strain>
    </source>
</reference>
<evidence type="ECO:0000256" key="2">
    <source>
        <dbReference type="SAM" id="Phobius"/>
    </source>
</evidence>
<proteinExistence type="predicted"/>
<name>A0A147EUN4_MICTE</name>
<dbReference type="AlphaFoldDB" id="A0A147EUN4"/>
<feature type="transmembrane region" description="Helical" evidence="2">
    <location>
        <begin position="21"/>
        <end position="43"/>
    </location>
</feature>
<feature type="transmembrane region" description="Helical" evidence="2">
    <location>
        <begin position="55"/>
        <end position="79"/>
    </location>
</feature>
<dbReference type="RefSeq" id="WP_058624478.1">
    <property type="nucleotide sequence ID" value="NZ_LDRT01000090.1"/>
</dbReference>
<evidence type="ECO:0000256" key="1">
    <source>
        <dbReference type="SAM" id="MobiDB-lite"/>
    </source>
</evidence>
<keyword evidence="2" id="KW-1133">Transmembrane helix</keyword>
<evidence type="ECO:0000313" key="3">
    <source>
        <dbReference type="EMBL" id="KTR93249.1"/>
    </source>
</evidence>
<accession>A0A147EUN4</accession>
<evidence type="ECO:0000313" key="4">
    <source>
        <dbReference type="Proteomes" id="UP000075025"/>
    </source>
</evidence>
<keyword evidence="2" id="KW-0472">Membrane</keyword>
<feature type="region of interest" description="Disordered" evidence="1">
    <location>
        <begin position="210"/>
        <end position="242"/>
    </location>
</feature>
<keyword evidence="2" id="KW-0812">Transmembrane</keyword>
<sequence length="352" mass="36093">MTSDGPQPPGEPRGLRARRRTIVAAGLLFLVAAAVFAVAGPFSPGGDREIIVGPWTGAVIVAASAMVAIVALNVIAFAVPAHRWWWALLAPLRLLLVLSALVAGLGLTVTNDSVTPIVADGCATGYVVSERSFLLGASGEVLRMDGVIGTRVARTVVDDGHMPFAQGSYIAVVDGDSLRVWNTFESSTEDLSTSTAPSFVLPRVNADAGCGLAGGRDPEATPTPRPTVVAHGEGPAPSPVGDAREELSRMAALTLGTAVGTPRDAAGSPVSAPPAADLPCDGTTGVSLAFATDDNAASYAAILAAWTRAGYTADRAMQEDLRDNGTVRLSARDRSSIDGLLHFSLTADCLVG</sequence>
<dbReference type="Proteomes" id="UP000075025">
    <property type="component" value="Unassembled WGS sequence"/>
</dbReference>
<dbReference type="EMBL" id="LDRT01000090">
    <property type="protein sequence ID" value="KTR93249.1"/>
    <property type="molecule type" value="Genomic_DNA"/>
</dbReference>
<dbReference type="PATRIC" id="fig|2033.6.peg.3927"/>
<dbReference type="OrthoDB" id="5083214at2"/>
<comment type="caution">
    <text evidence="3">The sequence shown here is derived from an EMBL/GenBank/DDBJ whole genome shotgun (WGS) entry which is preliminary data.</text>
</comment>
<organism evidence="3 4">
    <name type="scientific">Microbacterium testaceum</name>
    <name type="common">Aureobacterium testaceum</name>
    <name type="synonym">Brevibacterium testaceum</name>
    <dbReference type="NCBI Taxonomy" id="2033"/>
    <lineage>
        <taxon>Bacteria</taxon>
        <taxon>Bacillati</taxon>
        <taxon>Actinomycetota</taxon>
        <taxon>Actinomycetes</taxon>
        <taxon>Micrococcales</taxon>
        <taxon>Microbacteriaceae</taxon>
        <taxon>Microbacterium</taxon>
    </lineage>
</organism>